<reference evidence="1" key="1">
    <citation type="submission" date="2016-05" db="EMBL/GenBank/DDBJ databases">
        <authorList>
            <person name="Lavstsen T."/>
            <person name="Jespersen J.S."/>
        </authorList>
    </citation>
    <scope>NUCLEOTIDE SEQUENCE</scope>
    <source>
        <tissue evidence="1">Brain</tissue>
    </source>
</reference>
<sequence length="37" mass="4114">FVGTDTDADVNHALRMERIAASKRFCKNVHGEGRPVD</sequence>
<feature type="non-terminal residue" evidence="1">
    <location>
        <position position="1"/>
    </location>
</feature>
<organism evidence="1">
    <name type="scientific">Nothobranchius furzeri</name>
    <name type="common">Turquoise killifish</name>
    <dbReference type="NCBI Taxonomy" id="105023"/>
    <lineage>
        <taxon>Eukaryota</taxon>
        <taxon>Metazoa</taxon>
        <taxon>Chordata</taxon>
        <taxon>Craniata</taxon>
        <taxon>Vertebrata</taxon>
        <taxon>Euteleostomi</taxon>
        <taxon>Actinopterygii</taxon>
        <taxon>Neopterygii</taxon>
        <taxon>Teleostei</taxon>
        <taxon>Neoteleostei</taxon>
        <taxon>Acanthomorphata</taxon>
        <taxon>Ovalentaria</taxon>
        <taxon>Atherinomorphae</taxon>
        <taxon>Cyprinodontiformes</taxon>
        <taxon>Nothobranchiidae</taxon>
        <taxon>Nothobranchius</taxon>
    </lineage>
</organism>
<gene>
    <name evidence="1" type="primary">BX640584.1</name>
</gene>
<accession>A0A1A7ZZ12</accession>
<evidence type="ECO:0000313" key="1">
    <source>
        <dbReference type="EMBL" id="SBP48044.1"/>
    </source>
</evidence>
<dbReference type="AlphaFoldDB" id="A0A1A7ZZ12"/>
<reference evidence="1" key="2">
    <citation type="submission" date="2016-06" db="EMBL/GenBank/DDBJ databases">
        <title>The genome of a short-lived fish provides insights into sex chromosome evolution and the genetic control of aging.</title>
        <authorList>
            <person name="Reichwald K."/>
            <person name="Felder M."/>
            <person name="Petzold A."/>
            <person name="Koch P."/>
            <person name="Groth M."/>
            <person name="Platzer M."/>
        </authorList>
    </citation>
    <scope>NUCLEOTIDE SEQUENCE</scope>
    <source>
        <tissue evidence="1">Brain</tissue>
    </source>
</reference>
<name>A0A1A7ZZ12_NOTFU</name>
<feature type="non-terminal residue" evidence="1">
    <location>
        <position position="37"/>
    </location>
</feature>
<protein>
    <submittedName>
        <fullName evidence="1">Uncharacterized protein</fullName>
    </submittedName>
</protein>
<proteinExistence type="predicted"/>
<dbReference type="EMBL" id="HADY01009559">
    <property type="protein sequence ID" value="SBP48044.1"/>
    <property type="molecule type" value="Transcribed_RNA"/>
</dbReference>